<keyword evidence="3" id="KW-1185">Reference proteome</keyword>
<dbReference type="InterPro" id="IPR029065">
    <property type="entry name" value="Enolase_C-like"/>
</dbReference>
<proteinExistence type="predicted"/>
<dbReference type="InterPro" id="IPR034611">
    <property type="entry name" value="D-tartrate_dehydratase"/>
</dbReference>
<dbReference type="InterPro" id="IPR013341">
    <property type="entry name" value="Mandelate_racemase_N_dom"/>
</dbReference>
<dbReference type="SUPFAM" id="SSF54826">
    <property type="entry name" value="Enolase N-terminal domain-like"/>
    <property type="match status" value="1"/>
</dbReference>
<protein>
    <submittedName>
        <fullName evidence="2">Mandelate racemase</fullName>
    </submittedName>
</protein>
<dbReference type="SUPFAM" id="SSF51604">
    <property type="entry name" value="Enolase C-terminal domain-like"/>
    <property type="match status" value="1"/>
</dbReference>
<name>A0ABT0DH84_9HYPH</name>
<dbReference type="RefSeq" id="WP_247198032.1">
    <property type="nucleotide sequence ID" value="NZ_JALKCG010000001.1"/>
</dbReference>
<dbReference type="InterPro" id="IPR029017">
    <property type="entry name" value="Enolase-like_N"/>
</dbReference>
<organism evidence="2 3">
    <name type="scientific">Ancylobacter koreensis</name>
    <dbReference type="NCBI Taxonomy" id="266121"/>
    <lineage>
        <taxon>Bacteria</taxon>
        <taxon>Pseudomonadati</taxon>
        <taxon>Pseudomonadota</taxon>
        <taxon>Alphaproteobacteria</taxon>
        <taxon>Hyphomicrobiales</taxon>
        <taxon>Xanthobacteraceae</taxon>
        <taxon>Ancylobacter</taxon>
    </lineage>
</organism>
<evidence type="ECO:0000313" key="2">
    <source>
        <dbReference type="EMBL" id="MCK0206447.1"/>
    </source>
</evidence>
<evidence type="ECO:0000259" key="1">
    <source>
        <dbReference type="SMART" id="SM00922"/>
    </source>
</evidence>
<dbReference type="Proteomes" id="UP001202867">
    <property type="component" value="Unassembled WGS sequence"/>
</dbReference>
<gene>
    <name evidence="2" type="ORF">MWN33_00190</name>
</gene>
<dbReference type="SFLD" id="SFLDF00118">
    <property type="entry name" value="D-tartrate_dehydratase"/>
    <property type="match status" value="1"/>
</dbReference>
<accession>A0ABT0DH84</accession>
<dbReference type="SMART" id="SM00922">
    <property type="entry name" value="MR_MLE"/>
    <property type="match status" value="1"/>
</dbReference>
<reference evidence="3" key="1">
    <citation type="submission" date="2023-07" db="EMBL/GenBank/DDBJ databases">
        <title>Ancylobacter moscoviensis sp. nov., facultatively methylotrophic bacteria from activated sludge and the reclassification of Starkeya novella (Starkey 1934) Kelly et al. 2000 as Ancylobacter novellus comb. nov., Starkeya koreensis Im et al. 2006 as Ancylobacter koreensis comb.nov., Angulomicrobium tetraedrale Vasil'eva et al. 1986 as Ancylobacter tetraedralis comb. nov., Angulomicrobium amanitiforme Fritz et al. 2004 as Ancylobacter amanitiformis comb. nov. and Methylorhabdus multivorans Doronina et al. 1996 as Ancylobacter multivorans comb. nov. and emended description of the genus Ancylobacter.</title>
        <authorList>
            <person name="Doronina N."/>
            <person name="Chemodurova A."/>
            <person name="Grouzdev D."/>
            <person name="Koziaeva V."/>
            <person name="Shi W."/>
            <person name="Wu L."/>
            <person name="Kaparullina E."/>
        </authorList>
    </citation>
    <scope>NUCLEOTIDE SEQUENCE [LARGE SCALE GENOMIC DNA]</scope>
    <source>
        <strain evidence="3">Jip08</strain>
    </source>
</reference>
<dbReference type="InterPro" id="IPR034593">
    <property type="entry name" value="DgoD-like"/>
</dbReference>
<dbReference type="PANTHER" id="PTHR48080:SF5">
    <property type="entry name" value="D(-)-TARTRATE DEHYDRATASE"/>
    <property type="match status" value="1"/>
</dbReference>
<dbReference type="PANTHER" id="PTHR48080">
    <property type="entry name" value="D-GALACTONATE DEHYDRATASE-RELATED"/>
    <property type="match status" value="1"/>
</dbReference>
<dbReference type="EMBL" id="JALKCG010000001">
    <property type="protein sequence ID" value="MCK0206447.1"/>
    <property type="molecule type" value="Genomic_DNA"/>
</dbReference>
<dbReference type="InterPro" id="IPR036849">
    <property type="entry name" value="Enolase-like_C_sf"/>
</dbReference>
<dbReference type="Gene3D" id="3.20.20.120">
    <property type="entry name" value="Enolase-like C-terminal domain"/>
    <property type="match status" value="1"/>
</dbReference>
<comment type="caution">
    <text evidence="2">The sequence shown here is derived from an EMBL/GenBank/DDBJ whole genome shotgun (WGS) entry which is preliminary data.</text>
</comment>
<dbReference type="Gene3D" id="3.30.390.10">
    <property type="entry name" value="Enolase-like, N-terminal domain"/>
    <property type="match status" value="1"/>
</dbReference>
<dbReference type="Pfam" id="PF13378">
    <property type="entry name" value="MR_MLE_C"/>
    <property type="match status" value="1"/>
</dbReference>
<feature type="domain" description="Mandelate racemase/muconate lactonizing enzyme C-terminal" evidence="1">
    <location>
        <begin position="161"/>
        <end position="257"/>
    </location>
</feature>
<dbReference type="SFLD" id="SFLDS00001">
    <property type="entry name" value="Enolase"/>
    <property type="match status" value="1"/>
</dbReference>
<evidence type="ECO:0000313" key="3">
    <source>
        <dbReference type="Proteomes" id="UP001202867"/>
    </source>
</evidence>
<dbReference type="PROSITE" id="PS00909">
    <property type="entry name" value="MR_MLE_2"/>
    <property type="match status" value="1"/>
</dbReference>
<dbReference type="InterPro" id="IPR013342">
    <property type="entry name" value="Mandelate_racemase_C"/>
</dbReference>
<dbReference type="Pfam" id="PF02746">
    <property type="entry name" value="MR_MLE_N"/>
    <property type="match status" value="1"/>
</dbReference>
<dbReference type="InterPro" id="IPR018110">
    <property type="entry name" value="Mandel_Rmase/mucon_lact_enz_CS"/>
</dbReference>
<sequence length="385" mass="41702">MRIVAIHEATIFTGENRANAVMNFSDMTTGLVAVVTDVIRDGKPVVGYGFGGTGRYSQNAICRERLIPRILAAPDKHSNGAGDNLDPFAIWDCMMSREKPGGHGDRAVAVGTIDMAVWDAAAKIADMPLAAFLAARHGSGEVPDRVPVYVGGGYYYPGADHSALQDEIRRYHDDGFKLVKIKIGGAPLDVDRRRIESLLEITDSSGLAVDANGRFARQEALSYAAALEPYKLAWLEEPAYPLDYALHAEVAQCYQGPIGTGESLLSTWDARNMLLFGGLRPDRDILMFDCALSYGICEYIRTIEAMEQAGWSRASVYPHGGHLLSLHITAGLGLGATEAYPYTHQPMGGFTDGLKIADGLVDVPDLPGIGFEGKSNFAFEFRKLV</sequence>
<dbReference type="SFLD" id="SFLDG00179">
    <property type="entry name" value="mandelate_racemase"/>
    <property type="match status" value="1"/>
</dbReference>